<dbReference type="Proteomes" id="UP000002875">
    <property type="component" value="Chromosome"/>
</dbReference>
<evidence type="ECO:0000313" key="8">
    <source>
        <dbReference type="Proteomes" id="UP000002875"/>
    </source>
</evidence>
<dbReference type="InterPro" id="IPR012910">
    <property type="entry name" value="Plug_dom"/>
</dbReference>
<dbReference type="Gene3D" id="2.40.170.20">
    <property type="entry name" value="TonB-dependent receptor, beta-barrel domain"/>
    <property type="match status" value="1"/>
</dbReference>
<gene>
    <name evidence="7" type="ordered locus">Emtol_0685</name>
</gene>
<reference evidence="7 8" key="1">
    <citation type="submission" date="2011-07" db="EMBL/GenBank/DDBJ databases">
        <title>The complete genome of chromosome of Emticicia oligotrophica DSM 17448.</title>
        <authorList>
            <consortium name="US DOE Joint Genome Institute (JGI-PGF)"/>
            <person name="Lucas S."/>
            <person name="Han J."/>
            <person name="Lapidus A."/>
            <person name="Bruce D."/>
            <person name="Goodwin L."/>
            <person name="Pitluck S."/>
            <person name="Peters L."/>
            <person name="Kyrpides N."/>
            <person name="Mavromatis K."/>
            <person name="Ivanova N."/>
            <person name="Ovchinnikova G."/>
            <person name="Teshima H."/>
            <person name="Detter J.C."/>
            <person name="Tapia R."/>
            <person name="Han C."/>
            <person name="Land M."/>
            <person name="Hauser L."/>
            <person name="Markowitz V."/>
            <person name="Cheng J.-F."/>
            <person name="Hugenholtz P."/>
            <person name="Woyke T."/>
            <person name="Wu D."/>
            <person name="Tindall B."/>
            <person name="Pomrenke H."/>
            <person name="Brambilla E."/>
            <person name="Klenk H.-P."/>
            <person name="Eisen J.A."/>
        </authorList>
    </citation>
    <scope>NUCLEOTIDE SEQUENCE [LARGE SCALE GENOMIC DNA]</scope>
    <source>
        <strain evidence="7 8">DSM 17448</strain>
    </source>
</reference>
<evidence type="ECO:0000259" key="5">
    <source>
        <dbReference type="Pfam" id="PF07715"/>
    </source>
</evidence>
<accession>A0ABN4AIR4</accession>
<name>A0ABN4AIR4_EMTOG</name>
<keyword evidence="4" id="KW-0732">Signal</keyword>
<evidence type="ECO:0000259" key="6">
    <source>
        <dbReference type="Pfam" id="PF14905"/>
    </source>
</evidence>
<dbReference type="PANTHER" id="PTHR40980:SF4">
    <property type="entry name" value="TONB-DEPENDENT RECEPTOR-LIKE BETA-BARREL DOMAIN-CONTAINING PROTEIN"/>
    <property type="match status" value="1"/>
</dbReference>
<dbReference type="InterPro" id="IPR041700">
    <property type="entry name" value="OMP_b-brl_3"/>
</dbReference>
<dbReference type="Gene3D" id="2.170.130.10">
    <property type="entry name" value="TonB-dependent receptor, plug domain"/>
    <property type="match status" value="1"/>
</dbReference>
<keyword evidence="8" id="KW-1185">Reference proteome</keyword>
<protein>
    <submittedName>
        <fullName evidence="7">TonB-dependent receptor plug</fullName>
    </submittedName>
</protein>
<keyword evidence="7" id="KW-0675">Receptor</keyword>
<feature type="chain" id="PRO_5047081018" evidence="4">
    <location>
        <begin position="20"/>
        <end position="799"/>
    </location>
</feature>
<comment type="subcellular location">
    <subcellularLocation>
        <location evidence="1">Cell outer membrane</location>
    </subcellularLocation>
</comment>
<sequence length="799" mass="90482">MKKAILLFYLSIIVQNIFAQTQSVSFRFIDNTQKPIIGTSVKLINKADTNKIQYGISDTSGVAKFITKAGQYTLKATSIGYKNLDRLISINAKSSSFELVMQDDANALATVTVVAQKPLVSQEDDKTIIDPEPIASSSTSAYEIMEKTPGLFLDPDGNIYISSTSPATIYINGREQKMSSADIATILKTLPPSSIQKIEILRSPSAKYDAASSGGIVNVVLKKGVKIGRTGSVVTGMNQGRYGNQFLSLNLMNNDGPKNSYFNLNLTNRNSYDQIETNRKLSENTFLAQKSYATSPAKIFYSGYGFSYDLTKKWTINFDGRGSYNDSRSESSNENLIKTIGTEAIRSQNQNDVRNNTHNLIFNQGFSTKYKIDSIGSELTSDFSYNFLSNQNKQNFSNQFISPAQEPFFGNGDIQTQRQSFIGQIDLKFKTAQNIIFESGLKTSLLWFKNTTEYFARSNGLQTLDVTRTSKFDYEEAIHAGYAQASKNLHSIQIKVGARVENTNMYGHQRIPKDTTFKINRIDVFPYAYLSRNITKIAGFDLTGYLIYRRSITRPVYDYLNPSPRYIDQFLYEAGNPSLKPQFTENYEANISVDNRPIFAFGKNYTRDIFTNVVYQNSENPSIAFRTYDNLGKNEETYFRLLGAIPPGKKYFFVVGTQYNHNKYDGQYQNKPLAFNRGSWSFFTFHQLKFSDVSSLSMNGFIRVKGQLQFYELSNFGNLNLSYNHSFLSKKLLLSLSVNDIFFTNNNRFTLNQGTISANGFRKSDTRRVGFNLRYNFGIKKKESQNNMMNFDTLENNSK</sequence>
<dbReference type="InterPro" id="IPR036942">
    <property type="entry name" value="Beta-barrel_TonB_sf"/>
</dbReference>
<feature type="signal peptide" evidence="4">
    <location>
        <begin position="1"/>
        <end position="19"/>
    </location>
</feature>
<dbReference type="RefSeq" id="WP_015027541.1">
    <property type="nucleotide sequence ID" value="NC_018748.1"/>
</dbReference>
<keyword evidence="2" id="KW-0472">Membrane</keyword>
<evidence type="ECO:0000313" key="7">
    <source>
        <dbReference type="EMBL" id="AFK01838.1"/>
    </source>
</evidence>
<dbReference type="EMBL" id="CP002961">
    <property type="protein sequence ID" value="AFK01838.1"/>
    <property type="molecule type" value="Genomic_DNA"/>
</dbReference>
<proteinExistence type="predicted"/>
<keyword evidence="3" id="KW-0998">Cell outer membrane</keyword>
<dbReference type="SUPFAM" id="SSF49464">
    <property type="entry name" value="Carboxypeptidase regulatory domain-like"/>
    <property type="match status" value="1"/>
</dbReference>
<dbReference type="InterPro" id="IPR037066">
    <property type="entry name" value="Plug_dom_sf"/>
</dbReference>
<dbReference type="InterPro" id="IPR008969">
    <property type="entry name" value="CarboxyPept-like_regulatory"/>
</dbReference>
<dbReference type="SUPFAM" id="SSF56935">
    <property type="entry name" value="Porins"/>
    <property type="match status" value="1"/>
</dbReference>
<evidence type="ECO:0000256" key="2">
    <source>
        <dbReference type="ARBA" id="ARBA00023136"/>
    </source>
</evidence>
<dbReference type="Pfam" id="PF14905">
    <property type="entry name" value="OMP_b-brl_3"/>
    <property type="match status" value="1"/>
</dbReference>
<feature type="domain" description="Outer membrane protein beta-barrel" evidence="6">
    <location>
        <begin position="371"/>
        <end position="775"/>
    </location>
</feature>
<evidence type="ECO:0000256" key="4">
    <source>
        <dbReference type="SAM" id="SignalP"/>
    </source>
</evidence>
<dbReference type="Pfam" id="PF07715">
    <property type="entry name" value="Plug"/>
    <property type="match status" value="1"/>
</dbReference>
<evidence type="ECO:0000256" key="3">
    <source>
        <dbReference type="ARBA" id="ARBA00023237"/>
    </source>
</evidence>
<dbReference type="PANTHER" id="PTHR40980">
    <property type="entry name" value="PLUG DOMAIN-CONTAINING PROTEIN"/>
    <property type="match status" value="1"/>
</dbReference>
<organism evidence="7 8">
    <name type="scientific">Emticicia oligotrophica (strain DSM 17448 / CIP 109782 / MTCC 6937 / GPTSA100-15)</name>
    <dbReference type="NCBI Taxonomy" id="929562"/>
    <lineage>
        <taxon>Bacteria</taxon>
        <taxon>Pseudomonadati</taxon>
        <taxon>Bacteroidota</taxon>
        <taxon>Cytophagia</taxon>
        <taxon>Cytophagales</taxon>
        <taxon>Leadbetterellaceae</taxon>
        <taxon>Emticicia</taxon>
    </lineage>
</organism>
<evidence type="ECO:0000256" key="1">
    <source>
        <dbReference type="ARBA" id="ARBA00004442"/>
    </source>
</evidence>
<feature type="domain" description="TonB-dependent receptor plug" evidence="5">
    <location>
        <begin position="128"/>
        <end position="216"/>
    </location>
</feature>